<gene>
    <name evidence="1" type="ORF">CCMA1212_007544</name>
</gene>
<dbReference type="PANTHER" id="PTHR24148:SF64">
    <property type="entry name" value="HETEROKARYON INCOMPATIBILITY DOMAIN-CONTAINING PROTEIN"/>
    <property type="match status" value="1"/>
</dbReference>
<evidence type="ECO:0008006" key="3">
    <source>
        <dbReference type="Google" id="ProtNLM"/>
    </source>
</evidence>
<protein>
    <recommendedName>
        <fullName evidence="3">Heterokaryon incompatibility domain-containing protein</fullName>
    </recommendedName>
</protein>
<keyword evidence="2" id="KW-1185">Reference proteome</keyword>
<accession>A0ABY2GZ79</accession>
<dbReference type="Pfam" id="PF26639">
    <property type="entry name" value="Het-6_barrel"/>
    <property type="match status" value="1"/>
</dbReference>
<sequence>MQLLVENIDYALPLRDVFTDFAILMMEIQDGFSHDASYNSTTHVLQLASAMRPARHKGAVSEGIPSWVPDWTGTMHNKPLHHSPINKDASSGIPKHHFEILTLEDNRRALVTVGLIHDVITAVIPLDVQALLGAVYQAKYALNNFLCSIATSFDETGFFPSNSADIYTPTGQHIISAIAVTLVADWEHTPPDSYFAQDARFPHQFLEQLRSSRHHLPEILHKWPAYVKLITITMRGRSLVLTDSGYIGICDDSVRTGDFVGILSDTRIPFILRRKGHALSLVTKEACPLSNEREGVFELLGDAYVHALMNGEAAELLGSQLENSLRTLCIL</sequence>
<evidence type="ECO:0000313" key="2">
    <source>
        <dbReference type="Proteomes" id="UP001642720"/>
    </source>
</evidence>
<dbReference type="GeneID" id="300579161"/>
<reference evidence="1 2" key="1">
    <citation type="submission" date="2018-01" db="EMBL/GenBank/DDBJ databases">
        <title>Genome characterization of the sugarcane-associated fungus Trichoderma ghanense CCMA-1212 and their application in lignocelulose bioconversion.</title>
        <authorList>
            <person name="Steindorff A.S."/>
            <person name="Mendes T.D."/>
            <person name="Vilela E.S.D."/>
            <person name="Rodrigues D.S."/>
            <person name="Formighieri E.F."/>
            <person name="Melo I.S."/>
            <person name="Favaro L.C.L."/>
        </authorList>
    </citation>
    <scope>NUCLEOTIDE SEQUENCE [LARGE SCALE GENOMIC DNA]</scope>
    <source>
        <strain evidence="1 2">CCMA-1212</strain>
    </source>
</reference>
<evidence type="ECO:0000313" key="1">
    <source>
        <dbReference type="EMBL" id="TFB00852.1"/>
    </source>
</evidence>
<name>A0ABY2GZ79_9HYPO</name>
<dbReference type="Proteomes" id="UP001642720">
    <property type="component" value="Unassembled WGS sequence"/>
</dbReference>
<dbReference type="EMBL" id="PPTA01000010">
    <property type="protein sequence ID" value="TFB00852.1"/>
    <property type="molecule type" value="Genomic_DNA"/>
</dbReference>
<dbReference type="InterPro" id="IPR052895">
    <property type="entry name" value="HetReg/Transcr_Mod"/>
</dbReference>
<dbReference type="RefSeq" id="XP_073557053.1">
    <property type="nucleotide sequence ID" value="XM_073704711.1"/>
</dbReference>
<organism evidence="1 2">
    <name type="scientific">Trichoderma ghanense</name>
    <dbReference type="NCBI Taxonomy" id="65468"/>
    <lineage>
        <taxon>Eukaryota</taxon>
        <taxon>Fungi</taxon>
        <taxon>Dikarya</taxon>
        <taxon>Ascomycota</taxon>
        <taxon>Pezizomycotina</taxon>
        <taxon>Sordariomycetes</taxon>
        <taxon>Hypocreomycetidae</taxon>
        <taxon>Hypocreales</taxon>
        <taxon>Hypocreaceae</taxon>
        <taxon>Trichoderma</taxon>
    </lineage>
</organism>
<dbReference type="PANTHER" id="PTHR24148">
    <property type="entry name" value="ANKYRIN REPEAT DOMAIN-CONTAINING PROTEIN 39 HOMOLOG-RELATED"/>
    <property type="match status" value="1"/>
</dbReference>
<comment type="caution">
    <text evidence="1">The sequence shown here is derived from an EMBL/GenBank/DDBJ whole genome shotgun (WGS) entry which is preliminary data.</text>
</comment>
<proteinExistence type="predicted"/>